<organism evidence="1 2">
    <name type="scientific">Methylocystis iwaonis</name>
    <dbReference type="NCBI Taxonomy" id="2885079"/>
    <lineage>
        <taxon>Bacteria</taxon>
        <taxon>Pseudomonadati</taxon>
        <taxon>Pseudomonadota</taxon>
        <taxon>Alphaproteobacteria</taxon>
        <taxon>Hyphomicrobiales</taxon>
        <taxon>Methylocystaceae</taxon>
        <taxon>Methylocystis</taxon>
    </lineage>
</organism>
<name>A0ABN6VBG3_9HYPH</name>
<dbReference type="RefSeq" id="WP_202074065.1">
    <property type="nucleotide sequence ID" value="NZ_AP027142.1"/>
</dbReference>
<gene>
    <name evidence="1" type="ORF">SS37A_05590</name>
</gene>
<accession>A0ABN6VBG3</accession>
<dbReference type="EMBL" id="AP027142">
    <property type="protein sequence ID" value="BDV33030.1"/>
    <property type="molecule type" value="Genomic_DNA"/>
</dbReference>
<evidence type="ECO:0000313" key="1">
    <source>
        <dbReference type="EMBL" id="BDV33030.1"/>
    </source>
</evidence>
<dbReference type="Proteomes" id="UP001317629">
    <property type="component" value="Chromosome"/>
</dbReference>
<evidence type="ECO:0000313" key="2">
    <source>
        <dbReference type="Proteomes" id="UP001317629"/>
    </source>
</evidence>
<protein>
    <submittedName>
        <fullName evidence="1">Uncharacterized protein</fullName>
    </submittedName>
</protein>
<reference evidence="1 2" key="1">
    <citation type="journal article" date="2023" name="Int. J. Syst. Evol. Microbiol.">
        <title>Methylocystis iwaonis sp. nov., a type II methane-oxidizing bacterium from surface soil of a rice paddy field in Japan, and emended description of the genus Methylocystis (ex Whittenbury et al. 1970) Bowman et al. 1993.</title>
        <authorList>
            <person name="Kaise H."/>
            <person name="Sawadogo J.B."/>
            <person name="Alam M.S."/>
            <person name="Ueno C."/>
            <person name="Dianou D."/>
            <person name="Shinjo R."/>
            <person name="Asakawa S."/>
        </authorList>
    </citation>
    <scope>NUCLEOTIDE SEQUENCE [LARGE SCALE GENOMIC DNA]</scope>
    <source>
        <strain evidence="1 2">SS37A-Re</strain>
    </source>
</reference>
<proteinExistence type="predicted"/>
<keyword evidence="2" id="KW-1185">Reference proteome</keyword>
<sequence>MPSRTPQPITEILSRISAELIDLAQSVDRLHSLAQSVDGPGKKEKDAFLQEAQSIDLIEQRLSSLSHFLVELVEIIPPEWEVIGKAAAQKLKLSALAHRLSAPEGHVHPSHASGELEIF</sequence>